<name>A0A2S2DVS7_9BACT</name>
<evidence type="ECO:0000256" key="6">
    <source>
        <dbReference type="RuleBase" id="RU000414"/>
    </source>
</evidence>
<evidence type="ECO:0000259" key="7">
    <source>
        <dbReference type="Pfam" id="PF00081"/>
    </source>
</evidence>
<evidence type="ECO:0000256" key="3">
    <source>
        <dbReference type="ARBA" id="ARBA00022723"/>
    </source>
</evidence>
<evidence type="ECO:0000259" key="8">
    <source>
        <dbReference type="Pfam" id="PF02777"/>
    </source>
</evidence>
<reference evidence="10" key="1">
    <citation type="submission" date="2018-05" db="EMBL/GenBank/DDBJ databases">
        <title>Pseudarcicella sp. HME7025 Genome sequencing and assembly.</title>
        <authorList>
            <person name="Kim H."/>
            <person name="Kang H."/>
            <person name="Joh K."/>
        </authorList>
    </citation>
    <scope>NUCLEOTIDE SEQUENCE [LARGE SCALE GENOMIC DNA]</scope>
    <source>
        <strain evidence="10">HME7025</strain>
    </source>
</reference>
<protein>
    <recommendedName>
        <fullName evidence="2 6">Superoxide dismutase</fullName>
        <ecNumber evidence="2 6">1.15.1.1</ecNumber>
    </recommendedName>
</protein>
<gene>
    <name evidence="9" type="ORF">HME7025_01635</name>
</gene>
<dbReference type="SUPFAM" id="SSF54719">
    <property type="entry name" value="Fe,Mn superoxide dismutase (SOD), C-terminal domain"/>
    <property type="match status" value="1"/>
</dbReference>
<dbReference type="PROSITE" id="PS00088">
    <property type="entry name" value="SOD_MN"/>
    <property type="match status" value="1"/>
</dbReference>
<dbReference type="PANTHER" id="PTHR43595:SF2">
    <property type="entry name" value="SMALL RIBOSOMAL SUBUNIT PROTEIN MS42"/>
    <property type="match status" value="1"/>
</dbReference>
<accession>A0A2S2DVS7</accession>
<dbReference type="InterPro" id="IPR019831">
    <property type="entry name" value="Mn/Fe_SOD_N"/>
</dbReference>
<evidence type="ECO:0000313" key="10">
    <source>
        <dbReference type="Proteomes" id="UP000245468"/>
    </source>
</evidence>
<keyword evidence="10" id="KW-1185">Reference proteome</keyword>
<dbReference type="GO" id="GO:0046872">
    <property type="term" value="F:metal ion binding"/>
    <property type="evidence" value="ECO:0007669"/>
    <property type="project" value="UniProtKB-KW"/>
</dbReference>
<dbReference type="FunFam" id="3.55.40.20:FF:000001">
    <property type="entry name" value="Superoxide dismutase"/>
    <property type="match status" value="1"/>
</dbReference>
<dbReference type="Gene3D" id="1.10.287.990">
    <property type="entry name" value="Fe,Mn superoxide dismutase (SOD) domain"/>
    <property type="match status" value="1"/>
</dbReference>
<dbReference type="Gene3D" id="3.55.40.20">
    <property type="entry name" value="Iron/manganese superoxide dismutase, C-terminal domain"/>
    <property type="match status" value="1"/>
</dbReference>
<dbReference type="InterPro" id="IPR001189">
    <property type="entry name" value="Mn/Fe_SOD"/>
</dbReference>
<dbReference type="InterPro" id="IPR036324">
    <property type="entry name" value="Mn/Fe_SOD_N_sf"/>
</dbReference>
<dbReference type="InterPro" id="IPR019832">
    <property type="entry name" value="Mn/Fe_SOD_C"/>
</dbReference>
<dbReference type="KEGG" id="psez:HME7025_01635"/>
<evidence type="ECO:0000313" key="9">
    <source>
        <dbReference type="EMBL" id="AWL09488.1"/>
    </source>
</evidence>
<evidence type="ECO:0000256" key="5">
    <source>
        <dbReference type="PIRSR" id="PIRSR000349-1"/>
    </source>
</evidence>
<feature type="binding site" evidence="5">
    <location>
        <position position="200"/>
    </location>
    <ligand>
        <name>Mn(2+)</name>
        <dbReference type="ChEBI" id="CHEBI:29035"/>
    </ligand>
</feature>
<comment type="function">
    <text evidence="6">Destroys radicals which are normally produced within the cells and which are toxic to biological systems.</text>
</comment>
<dbReference type="InterPro" id="IPR019833">
    <property type="entry name" value="Mn/Fe_SOD_BS"/>
</dbReference>
<keyword evidence="3 5" id="KW-0479">Metal-binding</keyword>
<dbReference type="PANTHER" id="PTHR43595">
    <property type="entry name" value="37S RIBOSOMAL PROTEIN S26, MITOCHONDRIAL"/>
    <property type="match status" value="1"/>
</dbReference>
<dbReference type="Pfam" id="PF00081">
    <property type="entry name" value="Sod_Fe_N"/>
    <property type="match status" value="1"/>
</dbReference>
<dbReference type="OrthoDB" id="9803125at2"/>
<feature type="domain" description="Manganese/iron superoxide dismutase N-terminal" evidence="7">
    <location>
        <begin position="36"/>
        <end position="116"/>
    </location>
</feature>
<dbReference type="Pfam" id="PF02777">
    <property type="entry name" value="Sod_Fe_C"/>
    <property type="match status" value="1"/>
</dbReference>
<dbReference type="EMBL" id="CP029346">
    <property type="protein sequence ID" value="AWL09488.1"/>
    <property type="molecule type" value="Genomic_DNA"/>
</dbReference>
<dbReference type="PRINTS" id="PR01703">
    <property type="entry name" value="MNSODISMTASE"/>
</dbReference>
<comment type="similarity">
    <text evidence="1 6">Belongs to the iron/manganese superoxide dismutase family.</text>
</comment>
<sequence>MKRSHFLQKTVGLLGASIVLPSFTSRAQSSLETAPFSLPALGYSFDALEPHIDKLTMEIHHDRHHKAYVDNLNKAVTGTPAASLSLEAMMGQMSQLPVAVRNNGGGHWNHSFFWKLIGPATGNKPSADLLAQIQKDLGGLDALKSEFAKAATGRFGSGWAWLLWKDGKLVISSTPNQDNPLMDVAEVKGTPILALDVWEHAYYLKYQNKRADYITAFWNVVNWDFVSQQFSSIKK</sequence>
<dbReference type="GO" id="GO:0005737">
    <property type="term" value="C:cytoplasm"/>
    <property type="evidence" value="ECO:0007669"/>
    <property type="project" value="TreeGrafter"/>
</dbReference>
<evidence type="ECO:0000256" key="2">
    <source>
        <dbReference type="ARBA" id="ARBA00012682"/>
    </source>
</evidence>
<feature type="binding site" evidence="5">
    <location>
        <position position="196"/>
    </location>
    <ligand>
        <name>Mn(2+)</name>
        <dbReference type="ChEBI" id="CHEBI:29035"/>
    </ligand>
</feature>
<evidence type="ECO:0000256" key="4">
    <source>
        <dbReference type="ARBA" id="ARBA00023002"/>
    </source>
</evidence>
<dbReference type="AlphaFoldDB" id="A0A2S2DVS7"/>
<feature type="binding site" evidence="5">
    <location>
        <position position="60"/>
    </location>
    <ligand>
        <name>Mn(2+)</name>
        <dbReference type="ChEBI" id="CHEBI:29035"/>
    </ligand>
</feature>
<dbReference type="GO" id="GO:0004784">
    <property type="term" value="F:superoxide dismutase activity"/>
    <property type="evidence" value="ECO:0007669"/>
    <property type="project" value="UniProtKB-EC"/>
</dbReference>
<comment type="catalytic activity">
    <reaction evidence="6">
        <text>2 superoxide + 2 H(+) = H2O2 + O2</text>
        <dbReference type="Rhea" id="RHEA:20696"/>
        <dbReference type="ChEBI" id="CHEBI:15378"/>
        <dbReference type="ChEBI" id="CHEBI:15379"/>
        <dbReference type="ChEBI" id="CHEBI:16240"/>
        <dbReference type="ChEBI" id="CHEBI:18421"/>
        <dbReference type="EC" id="1.15.1.1"/>
    </reaction>
</comment>
<dbReference type="Proteomes" id="UP000245468">
    <property type="component" value="Chromosome"/>
</dbReference>
<dbReference type="EC" id="1.15.1.1" evidence="2 6"/>
<dbReference type="PIRSF" id="PIRSF000349">
    <property type="entry name" value="SODismutase"/>
    <property type="match status" value="1"/>
</dbReference>
<feature type="binding site" evidence="5">
    <location>
        <position position="110"/>
    </location>
    <ligand>
        <name>Mn(2+)</name>
        <dbReference type="ChEBI" id="CHEBI:29035"/>
    </ligand>
</feature>
<dbReference type="InterPro" id="IPR036314">
    <property type="entry name" value="SOD_C_sf"/>
</dbReference>
<feature type="domain" description="Manganese/iron superoxide dismutase C-terminal" evidence="8">
    <location>
        <begin position="126"/>
        <end position="228"/>
    </location>
</feature>
<proteinExistence type="inferred from homology"/>
<evidence type="ECO:0000256" key="1">
    <source>
        <dbReference type="ARBA" id="ARBA00008714"/>
    </source>
</evidence>
<keyword evidence="4 6" id="KW-0560">Oxidoreductase</keyword>
<dbReference type="RefSeq" id="WP_109323170.1">
    <property type="nucleotide sequence ID" value="NZ_CP029346.1"/>
</dbReference>
<dbReference type="SUPFAM" id="SSF46609">
    <property type="entry name" value="Fe,Mn superoxide dismutase (SOD), N-terminal domain"/>
    <property type="match status" value="1"/>
</dbReference>
<organism evidence="9 10">
    <name type="scientific">Aquirufa nivalisilvae</name>
    <dbReference type="NCBI Taxonomy" id="2516557"/>
    <lineage>
        <taxon>Bacteria</taxon>
        <taxon>Pseudomonadati</taxon>
        <taxon>Bacteroidota</taxon>
        <taxon>Cytophagia</taxon>
        <taxon>Cytophagales</taxon>
        <taxon>Flectobacillaceae</taxon>
        <taxon>Aquirufa</taxon>
    </lineage>
</organism>